<evidence type="ECO:0000313" key="3">
    <source>
        <dbReference type="Proteomes" id="UP000320813"/>
    </source>
</evidence>
<name>A0A519BDI1_9DELT</name>
<sequence>MEKFFNNRKLPDLPNQNDALRNPAPVKKPESFIEKVLEKASQNAVIVRSKYMNIIKRDIASSDRKEAVMNLKCGCDEYDMNVLVTEKDVEKIYERFVKKCTKCNQPIKISFKF</sequence>
<gene>
    <name evidence="2" type="ORF">EVJ47_03370</name>
</gene>
<organism evidence="2 3">
    <name type="scientific">Candidatus Acidulodesulfobacterium ferriphilum</name>
    <dbReference type="NCBI Taxonomy" id="2597223"/>
    <lineage>
        <taxon>Bacteria</taxon>
        <taxon>Deltaproteobacteria</taxon>
        <taxon>Candidatus Acidulodesulfobacterales</taxon>
        <taxon>Candidatus Acidulodesulfobacterium</taxon>
    </lineage>
</organism>
<reference evidence="2 3" key="1">
    <citation type="submission" date="2019-01" db="EMBL/GenBank/DDBJ databases">
        <title>Insights into ecological role of a new deltaproteobacterial order Candidatus Sinidesulfobacterales (Sva0485) by metagenomics and metatranscriptomics.</title>
        <authorList>
            <person name="Tan S."/>
            <person name="Liu J."/>
            <person name="Fang Y."/>
            <person name="Hedlund B.P."/>
            <person name="Lian Z.H."/>
            <person name="Huang L.Y."/>
            <person name="Li J.T."/>
            <person name="Huang L.N."/>
            <person name="Li W.J."/>
            <person name="Jiang H.C."/>
            <person name="Dong H.L."/>
            <person name="Shu W.S."/>
        </authorList>
    </citation>
    <scope>NUCLEOTIDE SEQUENCE [LARGE SCALE GENOMIC DNA]</scope>
    <source>
        <strain evidence="2">AP3</strain>
    </source>
</reference>
<proteinExistence type="predicted"/>
<evidence type="ECO:0000313" key="2">
    <source>
        <dbReference type="EMBL" id="RZD15325.1"/>
    </source>
</evidence>
<protein>
    <submittedName>
        <fullName evidence="2">Uncharacterized protein</fullName>
    </submittedName>
</protein>
<feature type="compositionally biased region" description="Basic and acidic residues" evidence="1">
    <location>
        <begin position="1"/>
        <end position="11"/>
    </location>
</feature>
<dbReference type="EMBL" id="SGBD01000001">
    <property type="protein sequence ID" value="RZD15325.1"/>
    <property type="molecule type" value="Genomic_DNA"/>
</dbReference>
<dbReference type="Proteomes" id="UP000320813">
    <property type="component" value="Unassembled WGS sequence"/>
</dbReference>
<feature type="region of interest" description="Disordered" evidence="1">
    <location>
        <begin position="1"/>
        <end position="25"/>
    </location>
</feature>
<dbReference type="AlphaFoldDB" id="A0A519BDI1"/>
<accession>A0A519BDI1</accession>
<comment type="caution">
    <text evidence="2">The sequence shown here is derived from an EMBL/GenBank/DDBJ whole genome shotgun (WGS) entry which is preliminary data.</text>
</comment>
<evidence type="ECO:0000256" key="1">
    <source>
        <dbReference type="SAM" id="MobiDB-lite"/>
    </source>
</evidence>